<dbReference type="Pfam" id="PF10412">
    <property type="entry name" value="TrwB_AAD_bind"/>
    <property type="match status" value="1"/>
</dbReference>
<dbReference type="Proteomes" id="UP000246114">
    <property type="component" value="Unassembled WGS sequence"/>
</dbReference>
<proteinExistence type="predicted"/>
<protein>
    <recommendedName>
        <fullName evidence="1">Type IV secretion system coupling protein TraD DNA-binding domain-containing protein</fullName>
    </recommendedName>
</protein>
<evidence type="ECO:0000313" key="2">
    <source>
        <dbReference type="EMBL" id="PWL52939.1"/>
    </source>
</evidence>
<dbReference type="SUPFAM" id="SSF52540">
    <property type="entry name" value="P-loop containing nucleoside triphosphate hydrolases"/>
    <property type="match status" value="1"/>
</dbReference>
<dbReference type="InterPro" id="IPR027417">
    <property type="entry name" value="P-loop_NTPase"/>
</dbReference>
<dbReference type="AlphaFoldDB" id="A0A316M6R7"/>
<dbReference type="InterPro" id="IPR019476">
    <property type="entry name" value="T4SS_TraD_DNA-bd"/>
</dbReference>
<feature type="domain" description="Type IV secretion system coupling protein TraD DNA-binding" evidence="1">
    <location>
        <begin position="616"/>
        <end position="711"/>
    </location>
</feature>
<evidence type="ECO:0000259" key="1">
    <source>
        <dbReference type="Pfam" id="PF10412"/>
    </source>
</evidence>
<dbReference type="EMBL" id="QAMZ01000043">
    <property type="protein sequence ID" value="PWL52939.1"/>
    <property type="molecule type" value="Genomic_DNA"/>
</dbReference>
<organism evidence="2 3">
    <name type="scientific">Clostridium cadaveris</name>
    <dbReference type="NCBI Taxonomy" id="1529"/>
    <lineage>
        <taxon>Bacteria</taxon>
        <taxon>Bacillati</taxon>
        <taxon>Bacillota</taxon>
        <taxon>Clostridia</taxon>
        <taxon>Eubacteriales</taxon>
        <taxon>Clostridiaceae</taxon>
        <taxon>Clostridium</taxon>
    </lineage>
</organism>
<name>A0A316M6R7_9CLOT</name>
<reference evidence="2 3" key="1">
    <citation type="submission" date="2018-03" db="EMBL/GenBank/DDBJ databases">
        <title>The uncultured portion of the human microbiome is neutrally assembled.</title>
        <authorList>
            <person name="Jeraldo P."/>
            <person name="Boardman L."/>
            <person name="White B.A."/>
            <person name="Nelson H."/>
            <person name="Goldenfeld N."/>
            <person name="Chia N."/>
        </authorList>
    </citation>
    <scope>NUCLEOTIDE SEQUENCE [LARGE SCALE GENOMIC DNA]</scope>
    <source>
        <strain evidence="2">CIM:MAG 903</strain>
    </source>
</reference>
<dbReference type="Gene3D" id="3.40.50.300">
    <property type="entry name" value="P-loop containing nucleotide triphosphate hydrolases"/>
    <property type="match status" value="1"/>
</dbReference>
<accession>A0A316M6R7</accession>
<sequence>MKKIQSLTLEKYFQLVKPKYTFLKITPHKSIRNYNSTNIAKAITHTWKGINRRVRREQKKLFFETNFKISYIIDIEENNANFYFMVPIVFKAIILEKITEIWSKATIVEVEGIKPFSTDSIAYQLNYKKEDALSLQVDKKSNEPLNSILNVIEIMEETDRVTIIYNFLPRSQFGWLKQYTDTMDKLKEHKPVEKEKMNLSYAGKSALTFFLSLLDDLFEILNDFAGGKKKKTNNQSLAEALATALESVKELSPATKKKKETRVLDTQIAVVSSSNDPTRRDNNALSICHSYRVLDEDNELQSKKAKEIPNIHDYKFKDIDINTFSTDECQNFIQIPGRQLLRQFNINYIKTEETILPEELRSGYMCLGENVCKGMKTPAYLENTYDVGNYPLCLIGAQGSGKTTLINNLSVNCSKNNDGIVLLDFIKGCELSENIRKLVPESKLVVINLANEKDIQGLGYNEIKVSENMSTYEKLDLASKQAQQIMSLVDSISVGDPLSSRMRRFLNAAANVSLCLGYTSVKSIVDCLEDYKIREEYIKSLDLDTREYLSSEISTLEELDEWSKATKDNPSEKIGTKDSKIEHILDRIAMLREDFKLKFMYNKSCENNIDLVECMEQGKVVLIQMKESDFPTKMIKNILITYWISKIWLASQIRGSMHGKPRRVNIIVDEVFQAPTCMNTLEYIIPQSRKFGCKFIFSTQYINQLEDIFETLEASGSSYMLLKGATENDFNHFKSKLDDFEFEDLRDMEKYSSLNLIYYSKGYSSFITKLPKPI</sequence>
<gene>
    <name evidence="2" type="ORF">DBY38_08650</name>
</gene>
<comment type="caution">
    <text evidence="2">The sequence shown here is derived from an EMBL/GenBank/DDBJ whole genome shotgun (WGS) entry which is preliminary data.</text>
</comment>
<evidence type="ECO:0000313" key="3">
    <source>
        <dbReference type="Proteomes" id="UP000246114"/>
    </source>
</evidence>